<dbReference type="Pfam" id="PF13193">
    <property type="entry name" value="AMP-binding_C"/>
    <property type="match status" value="1"/>
</dbReference>
<keyword evidence="4" id="KW-0576">Peroxisome</keyword>
<dbReference type="Gene3D" id="3.30.300.30">
    <property type="match status" value="1"/>
</dbReference>
<keyword evidence="3" id="KW-0436">Ligase</keyword>
<evidence type="ECO:0000256" key="4">
    <source>
        <dbReference type="ARBA" id="ARBA00023140"/>
    </source>
</evidence>
<evidence type="ECO:0000259" key="5">
    <source>
        <dbReference type="Pfam" id="PF00501"/>
    </source>
</evidence>
<dbReference type="GeneID" id="115891010"/>
<dbReference type="PANTHER" id="PTHR24096">
    <property type="entry name" value="LONG-CHAIN-FATTY-ACID--COA LIGASE"/>
    <property type="match status" value="1"/>
</dbReference>
<comment type="subcellular location">
    <subcellularLocation>
        <location evidence="1">Peroxisome</location>
    </subcellularLocation>
</comment>
<dbReference type="PANTHER" id="PTHR24096:SF149">
    <property type="entry name" value="AMP-BINDING DOMAIN-CONTAINING PROTEIN-RELATED"/>
    <property type="match status" value="1"/>
</dbReference>
<dbReference type="InterPro" id="IPR045851">
    <property type="entry name" value="AMP-bd_C_sf"/>
</dbReference>
<dbReference type="SUPFAM" id="SSF56801">
    <property type="entry name" value="Acetyl-CoA synthetase-like"/>
    <property type="match status" value="1"/>
</dbReference>
<evidence type="ECO:0000256" key="3">
    <source>
        <dbReference type="ARBA" id="ARBA00022598"/>
    </source>
</evidence>
<dbReference type="GO" id="GO:0016405">
    <property type="term" value="F:CoA-ligase activity"/>
    <property type="evidence" value="ECO:0007669"/>
    <property type="project" value="TreeGrafter"/>
</dbReference>
<dbReference type="OrthoDB" id="10253869at2759"/>
<gene>
    <name evidence="8" type="primary">LOC115891010</name>
</gene>
<evidence type="ECO:0000256" key="2">
    <source>
        <dbReference type="ARBA" id="ARBA00006432"/>
    </source>
</evidence>
<evidence type="ECO:0000313" key="7">
    <source>
        <dbReference type="Proteomes" id="UP000504635"/>
    </source>
</evidence>
<reference evidence="8" key="1">
    <citation type="submission" date="2025-08" db="UniProtKB">
        <authorList>
            <consortium name="RefSeq"/>
        </authorList>
    </citation>
    <scope>IDENTIFICATION</scope>
    <source>
        <tissue evidence="8">Gonads</tissue>
    </source>
</reference>
<dbReference type="PROSITE" id="PS00455">
    <property type="entry name" value="AMP_BINDING"/>
    <property type="match status" value="1"/>
</dbReference>
<evidence type="ECO:0000256" key="1">
    <source>
        <dbReference type="ARBA" id="ARBA00004275"/>
    </source>
</evidence>
<organism evidence="7 8">
    <name type="scientific">Sitophilus oryzae</name>
    <name type="common">Rice weevil</name>
    <name type="synonym">Curculio oryzae</name>
    <dbReference type="NCBI Taxonomy" id="7048"/>
    <lineage>
        <taxon>Eukaryota</taxon>
        <taxon>Metazoa</taxon>
        <taxon>Ecdysozoa</taxon>
        <taxon>Arthropoda</taxon>
        <taxon>Hexapoda</taxon>
        <taxon>Insecta</taxon>
        <taxon>Pterygota</taxon>
        <taxon>Neoptera</taxon>
        <taxon>Endopterygota</taxon>
        <taxon>Coleoptera</taxon>
        <taxon>Polyphaga</taxon>
        <taxon>Cucujiformia</taxon>
        <taxon>Curculionidae</taxon>
        <taxon>Dryophthorinae</taxon>
        <taxon>Sitophilus</taxon>
    </lineage>
</organism>
<proteinExistence type="inferred from homology"/>
<dbReference type="InterPro" id="IPR020845">
    <property type="entry name" value="AMP-binding_CS"/>
</dbReference>
<dbReference type="Proteomes" id="UP000504635">
    <property type="component" value="Unplaced"/>
</dbReference>
<dbReference type="InterPro" id="IPR000873">
    <property type="entry name" value="AMP-dep_synth/lig_dom"/>
</dbReference>
<feature type="domain" description="AMP-dependent synthetase/ligase" evidence="5">
    <location>
        <begin position="45"/>
        <end position="284"/>
    </location>
</feature>
<sequence>MNFSCSFFYRLSLVWFGRMKDFIIRGPKSSYKPIPKGYAEYFFDIAEEFKDNILQIDGTTDESETYGQVKARSIKVALAIKKLGLKPKDVVLLCCKNDLNNIIPVLGTLYLGGYVSSAHPKQSLDDVKYFLGLVQPKLLFVDQDSVGLVEKAMELCGMKATIVVVGNSDKYPTMRSMESRFYEEEKSFSPIKQKGNDIAFILFTSGTTSSPKGIYISNRSALEGGRLIIENGYTKPGVLMNFTSFYWVSTLLVTSKCFLTGSTRILGNSISAEKYLNLVEKYKIVDVDTGKLLGPNQEGEIRLKTPYLMCGYHNLDKTDSFDEDGFLKMSDLGYYDIDHYIYVTDRIKEMFKYQGNQVSPSTIENSLLSHPSVEEAVVFGVPHRIDNNHPAALVVVKPGQRLEAKELIDFTDLRLADTHRLRGGVIIVNSIPKTPTGKAQRRSLKEMFGKKAR</sequence>
<evidence type="ECO:0000259" key="6">
    <source>
        <dbReference type="Pfam" id="PF13193"/>
    </source>
</evidence>
<dbReference type="InterPro" id="IPR025110">
    <property type="entry name" value="AMP-bd_C"/>
</dbReference>
<dbReference type="RefSeq" id="XP_030767261.1">
    <property type="nucleotide sequence ID" value="XM_030911401.1"/>
</dbReference>
<keyword evidence="7" id="KW-1185">Reference proteome</keyword>
<dbReference type="InterPro" id="IPR042099">
    <property type="entry name" value="ANL_N_sf"/>
</dbReference>
<dbReference type="AlphaFoldDB" id="A0A6J2YVQ4"/>
<dbReference type="GO" id="GO:0005777">
    <property type="term" value="C:peroxisome"/>
    <property type="evidence" value="ECO:0007669"/>
    <property type="project" value="UniProtKB-SubCell"/>
</dbReference>
<feature type="domain" description="AMP-binding enzyme C-terminal" evidence="6">
    <location>
        <begin position="363"/>
        <end position="438"/>
    </location>
</feature>
<dbReference type="Pfam" id="PF00501">
    <property type="entry name" value="AMP-binding"/>
    <property type="match status" value="1"/>
</dbReference>
<name>A0A6J2YVQ4_SITOR</name>
<accession>A0A6J2YVQ4</accession>
<dbReference type="Gene3D" id="3.40.50.12780">
    <property type="entry name" value="N-terminal domain of ligase-like"/>
    <property type="match status" value="2"/>
</dbReference>
<dbReference type="FunFam" id="3.30.300.30:FF:000007">
    <property type="entry name" value="4-coumarate--CoA ligase 2"/>
    <property type="match status" value="1"/>
</dbReference>
<comment type="similarity">
    <text evidence="2">Belongs to the ATP-dependent AMP-binding enzyme family.</text>
</comment>
<evidence type="ECO:0000313" key="8">
    <source>
        <dbReference type="RefSeq" id="XP_030767261.1"/>
    </source>
</evidence>
<protein>
    <submittedName>
        <fullName evidence="8">Luciferin 4-monooxygenase-like isoform X2</fullName>
    </submittedName>
</protein>